<sequence length="207" mass="23568">MSSLDHEKWAVFLTATANAKTLNSALLRIQGWSVSEYLRDSLWTVFTSKERPLLTPVPTTTPFGENHRNDFTGASLAEINTFMRSSTEQLLDLGVFLELWMVLDDIGLATSTCVMCKSCFDGGDEDDSTTWTYTDNFEAMRIPIDQAWHVLTSLMTGWEFIDFQTNTAVQVDGTATFDTKFSKEISDPKVLERREKGWQMWREEGHV</sequence>
<organism evidence="1 2">
    <name type="scientific">Mycena belliarum</name>
    <dbReference type="NCBI Taxonomy" id="1033014"/>
    <lineage>
        <taxon>Eukaryota</taxon>
        <taxon>Fungi</taxon>
        <taxon>Dikarya</taxon>
        <taxon>Basidiomycota</taxon>
        <taxon>Agaricomycotina</taxon>
        <taxon>Agaricomycetes</taxon>
        <taxon>Agaricomycetidae</taxon>
        <taxon>Agaricales</taxon>
        <taxon>Marasmiineae</taxon>
        <taxon>Mycenaceae</taxon>
        <taxon>Mycena</taxon>
    </lineage>
</organism>
<evidence type="ECO:0000313" key="1">
    <source>
        <dbReference type="EMBL" id="KAJ7092999.1"/>
    </source>
</evidence>
<protein>
    <submittedName>
        <fullName evidence="1">Uncharacterized protein</fullName>
    </submittedName>
</protein>
<accession>A0AAD6XWL7</accession>
<evidence type="ECO:0000313" key="2">
    <source>
        <dbReference type="Proteomes" id="UP001222325"/>
    </source>
</evidence>
<gene>
    <name evidence="1" type="ORF">B0H15DRAFT_799434</name>
</gene>
<keyword evidence="2" id="KW-1185">Reference proteome</keyword>
<dbReference type="AlphaFoldDB" id="A0AAD6XWL7"/>
<dbReference type="EMBL" id="JARJCN010000017">
    <property type="protein sequence ID" value="KAJ7092999.1"/>
    <property type="molecule type" value="Genomic_DNA"/>
</dbReference>
<name>A0AAD6XWL7_9AGAR</name>
<dbReference type="Proteomes" id="UP001222325">
    <property type="component" value="Unassembled WGS sequence"/>
</dbReference>
<proteinExistence type="predicted"/>
<reference evidence="1" key="1">
    <citation type="submission" date="2023-03" db="EMBL/GenBank/DDBJ databases">
        <title>Massive genome expansion in bonnet fungi (Mycena s.s.) driven by repeated elements and novel gene families across ecological guilds.</title>
        <authorList>
            <consortium name="Lawrence Berkeley National Laboratory"/>
            <person name="Harder C.B."/>
            <person name="Miyauchi S."/>
            <person name="Viragh M."/>
            <person name="Kuo A."/>
            <person name="Thoen E."/>
            <person name="Andreopoulos B."/>
            <person name="Lu D."/>
            <person name="Skrede I."/>
            <person name="Drula E."/>
            <person name="Henrissat B."/>
            <person name="Morin E."/>
            <person name="Kohler A."/>
            <person name="Barry K."/>
            <person name="LaButti K."/>
            <person name="Morin E."/>
            <person name="Salamov A."/>
            <person name="Lipzen A."/>
            <person name="Mereny Z."/>
            <person name="Hegedus B."/>
            <person name="Baldrian P."/>
            <person name="Stursova M."/>
            <person name="Weitz H."/>
            <person name="Taylor A."/>
            <person name="Grigoriev I.V."/>
            <person name="Nagy L.G."/>
            <person name="Martin F."/>
            <person name="Kauserud H."/>
        </authorList>
    </citation>
    <scope>NUCLEOTIDE SEQUENCE</scope>
    <source>
        <strain evidence="1">CBHHK173m</strain>
    </source>
</reference>
<comment type="caution">
    <text evidence="1">The sequence shown here is derived from an EMBL/GenBank/DDBJ whole genome shotgun (WGS) entry which is preliminary data.</text>
</comment>